<dbReference type="EMBL" id="JBJQOH010000006">
    <property type="protein sequence ID" value="KAL3684352.1"/>
    <property type="molecule type" value="Genomic_DNA"/>
</dbReference>
<feature type="compositionally biased region" description="Polar residues" evidence="1">
    <location>
        <begin position="8"/>
        <end position="21"/>
    </location>
</feature>
<dbReference type="AlphaFoldDB" id="A0ABD3H1T2"/>
<dbReference type="Proteomes" id="UP001633002">
    <property type="component" value="Unassembled WGS sequence"/>
</dbReference>
<evidence type="ECO:0000313" key="3">
    <source>
        <dbReference type="Proteomes" id="UP001633002"/>
    </source>
</evidence>
<comment type="caution">
    <text evidence="2">The sequence shown here is derived from an EMBL/GenBank/DDBJ whole genome shotgun (WGS) entry which is preliminary data.</text>
</comment>
<evidence type="ECO:0000256" key="1">
    <source>
        <dbReference type="SAM" id="MobiDB-lite"/>
    </source>
</evidence>
<feature type="compositionally biased region" description="Basic and acidic residues" evidence="1">
    <location>
        <begin position="44"/>
        <end position="60"/>
    </location>
</feature>
<keyword evidence="3" id="KW-1185">Reference proteome</keyword>
<protein>
    <submittedName>
        <fullName evidence="2">Uncharacterized protein</fullName>
    </submittedName>
</protein>
<proteinExistence type="predicted"/>
<organism evidence="2 3">
    <name type="scientific">Riccia sorocarpa</name>
    <dbReference type="NCBI Taxonomy" id="122646"/>
    <lineage>
        <taxon>Eukaryota</taxon>
        <taxon>Viridiplantae</taxon>
        <taxon>Streptophyta</taxon>
        <taxon>Embryophyta</taxon>
        <taxon>Marchantiophyta</taxon>
        <taxon>Marchantiopsida</taxon>
        <taxon>Marchantiidae</taxon>
        <taxon>Marchantiales</taxon>
        <taxon>Ricciaceae</taxon>
        <taxon>Riccia</taxon>
    </lineage>
</organism>
<name>A0ABD3H1T2_9MARC</name>
<evidence type="ECO:0000313" key="2">
    <source>
        <dbReference type="EMBL" id="KAL3684352.1"/>
    </source>
</evidence>
<feature type="compositionally biased region" description="Polar residues" evidence="1">
    <location>
        <begin position="64"/>
        <end position="75"/>
    </location>
</feature>
<gene>
    <name evidence="2" type="ORF">R1sor_002374</name>
</gene>
<sequence>MKIALENSKCSTEPEGTQEGKTQAERSGTKRQPGPGSAETEGSVDEHQEDGSEEMGKQKLNELSPVTQTDLGQQVNPLEELDLEETTGQNLEQGIDTIAPEAATGQEILNVKENAREVSSAQTGGGRRPD</sequence>
<reference evidence="2 3" key="1">
    <citation type="submission" date="2024-09" db="EMBL/GenBank/DDBJ databases">
        <title>Chromosome-scale assembly of Riccia sorocarpa.</title>
        <authorList>
            <person name="Paukszto L."/>
        </authorList>
    </citation>
    <scope>NUCLEOTIDE SEQUENCE [LARGE SCALE GENOMIC DNA]</scope>
    <source>
        <strain evidence="2">LP-2024</strain>
        <tissue evidence="2">Aerial parts of the thallus</tissue>
    </source>
</reference>
<accession>A0ABD3H1T2</accession>
<feature type="region of interest" description="Disordered" evidence="1">
    <location>
        <begin position="1"/>
        <end position="75"/>
    </location>
</feature>